<dbReference type="InterPro" id="IPR048474">
    <property type="entry name" value="M1E1E6-like_sf"/>
</dbReference>
<protein>
    <submittedName>
        <fullName evidence="1">Uncharacterized protein</fullName>
    </submittedName>
</protein>
<dbReference type="EMBL" id="FNPG01000032">
    <property type="protein sequence ID" value="SDY73524.1"/>
    <property type="molecule type" value="Genomic_DNA"/>
</dbReference>
<dbReference type="OrthoDB" id="9156079at2"/>
<evidence type="ECO:0000313" key="2">
    <source>
        <dbReference type="Proteomes" id="UP000183918"/>
    </source>
</evidence>
<gene>
    <name evidence="1" type="ORF">SAMN02910414_02255</name>
</gene>
<dbReference type="STRING" id="1122142.SAMN02910414_02255"/>
<proteinExistence type="predicted"/>
<dbReference type="Gene3D" id="3.30.2210.10">
    <property type="entry name" value="Integron cassette protein superfamily"/>
    <property type="match status" value="1"/>
</dbReference>
<evidence type="ECO:0000313" key="1">
    <source>
        <dbReference type="EMBL" id="SDY73524.1"/>
    </source>
</evidence>
<keyword evidence="2" id="KW-1185">Reference proteome</keyword>
<dbReference type="AlphaFoldDB" id="A0A1H3MB32"/>
<accession>A0A1H3MB32</accession>
<organism evidence="1 2">
    <name type="scientific">Lachnobacterium bovis DSM 14045</name>
    <dbReference type="NCBI Taxonomy" id="1122142"/>
    <lineage>
        <taxon>Bacteria</taxon>
        <taxon>Bacillati</taxon>
        <taxon>Bacillota</taxon>
        <taxon>Clostridia</taxon>
        <taxon>Lachnospirales</taxon>
        <taxon>Lachnospiraceae</taxon>
        <taxon>Lachnobacterium</taxon>
    </lineage>
</organism>
<name>A0A1H3MB32_9FIRM</name>
<reference evidence="1 2" key="1">
    <citation type="submission" date="2016-10" db="EMBL/GenBank/DDBJ databases">
        <authorList>
            <person name="de Groot N.N."/>
        </authorList>
    </citation>
    <scope>NUCLEOTIDE SEQUENCE [LARGE SCALE GENOMIC DNA]</scope>
    <source>
        <strain evidence="1 2">DSM 14045</strain>
    </source>
</reference>
<sequence length="313" mass="36547">MVDYEFLENEELEDEEKWNCVRERNIKINIAKQLIANGMVEKKSFSLQELKEWFSFKESDVLKIASRIFISTGNQFEMTSAFSVFIDKVVQSNKAAKESLLAAEAEYIKIYGAFYEEAKRDDYRAYAGDRYLKIFEKLKTIIPIIHWGRLPIFNKYLIYNREKNPELEMIEFYDHPDCLNALLNEVKNKGIVLSNKSDETLNKEMSFSVYTRRWGHEDRYTIKRTVNGWDCGFSTAGGECKKNGEGGLFANLDHDSIFYPRDGVAYALEKLWYDADDGEIDYEELAKRIQQLADWISAVEKSISAQPEWVGYY</sequence>
<dbReference type="Proteomes" id="UP000183918">
    <property type="component" value="Unassembled WGS sequence"/>
</dbReference>